<dbReference type="GO" id="GO:0017000">
    <property type="term" value="P:antibiotic biosynthetic process"/>
    <property type="evidence" value="ECO:0007669"/>
    <property type="project" value="InterPro"/>
</dbReference>
<dbReference type="Gene3D" id="3.60.20.10">
    <property type="entry name" value="Glutamine Phosphoribosylpyrophosphate, subunit 1, domain 1"/>
    <property type="match status" value="1"/>
</dbReference>
<evidence type="ECO:0000256" key="5">
    <source>
        <dbReference type="PIRSR" id="PIRSR001227-2"/>
    </source>
</evidence>
<dbReference type="InterPro" id="IPR023343">
    <property type="entry name" value="Penicillin_amidase_dom1"/>
</dbReference>
<keyword evidence="3" id="KW-0865">Zymogen</keyword>
<name>A0A845G7H4_9BURK</name>
<organism evidence="7 8">
    <name type="scientific">Duganella vulcania</name>
    <dbReference type="NCBI Taxonomy" id="2692166"/>
    <lineage>
        <taxon>Bacteria</taxon>
        <taxon>Pseudomonadati</taxon>
        <taxon>Pseudomonadota</taxon>
        <taxon>Betaproteobacteria</taxon>
        <taxon>Burkholderiales</taxon>
        <taxon>Oxalobacteraceae</taxon>
        <taxon>Telluria group</taxon>
        <taxon>Duganella</taxon>
    </lineage>
</organism>
<proteinExistence type="inferred from homology"/>
<feature type="binding site" evidence="5">
    <location>
        <position position="347"/>
    </location>
    <ligand>
        <name>Ca(2+)</name>
        <dbReference type="ChEBI" id="CHEBI:29108"/>
    </ligand>
</feature>
<evidence type="ECO:0000313" key="8">
    <source>
        <dbReference type="Proteomes" id="UP000470302"/>
    </source>
</evidence>
<evidence type="ECO:0000256" key="2">
    <source>
        <dbReference type="ARBA" id="ARBA00022801"/>
    </source>
</evidence>
<sequence>MATPASKVFSLRYLQGLCLAFAAGLPSHAAAADVTIKRDNYGVPHIYANNVRSLFYGYGYAVAEDRLYQMEMVKRSAQGTVAEVLGADHVAVDRVSRADLDPASLRRQLATLRPADRDIFEGYAAGFNARIREVLARRQALMPKEFIDAGFEPTYWTAYDVASVWVGLILNRFFSGNMEMANLNLLSSLKAAKGDEPGTRIYRQLRWTDDPTAPTIDANVALAMPPQSATAQAGSIPVNYLREVSPPAALDYQAVALARLGPAAAAGMPTASNAWVVAPRKSADGNTVLYNGPQQGWFSPSIIYSVGLHGAGFDVTGSTPAGLPAIFFGTNGKIAWGSTVGGLDTNDLYQEQLDPDDQHRYRYQGQWRNMALREETLRVKDGADIALQIHATVHGEVQSWDVAKHTAYTLKRSWRGHEVETLLGWIHVSRAGNWKQFLAQAQRVAASITWFYADKSGNIGYAGLGRLPRRPATQQIQFPANGDGSMEWRGSLPFSANPKQLNPAQGYLVSWNNKTMPGLTADGADYSYVDRVNELGAQLAAQPSLSKDAIWNIDRRAATADLNHRYFGAYLRQAVAGLPADDRVRQAAQLVADWDGQLVDDGQGAYRNSAAVAIFHAWLPLMLQELLQPDLPKDVYAKYAATGYLPALSPLSAKPGAGAKQLWYALQQGRGGAPFAYDFLHGRDADQLIRATLGQALTTLAARQGPDQRSWRVPVVPMQFAAVSAIGVLWGAAAGAHVVAPYRNRGSVSVLVTLGRDGVSMCSAAAPGQSAFINAEGTPDQHYADQLPLFETFSCKEDHLTPSQVDAHLERVIRPSR</sequence>
<evidence type="ECO:0000256" key="6">
    <source>
        <dbReference type="SAM" id="SignalP"/>
    </source>
</evidence>
<dbReference type="InterPro" id="IPR029055">
    <property type="entry name" value="Ntn_hydrolases_N"/>
</dbReference>
<evidence type="ECO:0000256" key="3">
    <source>
        <dbReference type="ARBA" id="ARBA00023145"/>
    </source>
</evidence>
<dbReference type="Gene3D" id="1.10.439.10">
    <property type="entry name" value="Penicillin Amidohydrolase, domain 1"/>
    <property type="match status" value="1"/>
</dbReference>
<comment type="similarity">
    <text evidence="1">Belongs to the peptidase S45 family.</text>
</comment>
<accession>A0A845G7H4</accession>
<evidence type="ECO:0000256" key="1">
    <source>
        <dbReference type="ARBA" id="ARBA00006586"/>
    </source>
</evidence>
<dbReference type="InterPro" id="IPR014395">
    <property type="entry name" value="Pen/GL7ACA/AHL_acylase"/>
</dbReference>
<dbReference type="EMBL" id="WWCW01000072">
    <property type="protein sequence ID" value="MYM89345.1"/>
    <property type="molecule type" value="Genomic_DNA"/>
</dbReference>
<dbReference type="Gene3D" id="1.10.287.150">
    <property type="match status" value="1"/>
</dbReference>
<dbReference type="InterPro" id="IPR043147">
    <property type="entry name" value="Penicillin_amidase_A-knob"/>
</dbReference>
<dbReference type="RefSeq" id="WP_161098289.1">
    <property type="nucleotide sequence ID" value="NZ_WWCW01000072.1"/>
</dbReference>
<feature type="active site" description="Nucleophile" evidence="4">
    <location>
        <position position="272"/>
    </location>
</feature>
<dbReference type="Gene3D" id="1.10.1400.10">
    <property type="match status" value="1"/>
</dbReference>
<keyword evidence="5" id="KW-0479">Metal-binding</keyword>
<dbReference type="InterPro" id="IPR002692">
    <property type="entry name" value="S45"/>
</dbReference>
<dbReference type="SUPFAM" id="SSF56235">
    <property type="entry name" value="N-terminal nucleophile aminohydrolases (Ntn hydrolases)"/>
    <property type="match status" value="1"/>
</dbReference>
<feature type="signal peptide" evidence="6">
    <location>
        <begin position="1"/>
        <end position="31"/>
    </location>
</feature>
<reference evidence="7 8" key="1">
    <citation type="submission" date="2020-01" db="EMBL/GenBank/DDBJ databases">
        <title>Novel species isolated from a subtropical stream in China.</title>
        <authorList>
            <person name="Lu H."/>
        </authorList>
    </citation>
    <scope>NUCLEOTIDE SEQUENCE [LARGE SCALE GENOMIC DNA]</scope>
    <source>
        <strain evidence="7 8">FT82W</strain>
    </source>
</reference>
<dbReference type="Proteomes" id="UP000470302">
    <property type="component" value="Unassembled WGS sequence"/>
</dbReference>
<dbReference type="PIRSF" id="PIRSF001227">
    <property type="entry name" value="Pen_acylase"/>
    <property type="match status" value="1"/>
</dbReference>
<dbReference type="GO" id="GO:0016811">
    <property type="term" value="F:hydrolase activity, acting on carbon-nitrogen (but not peptide) bonds, in linear amides"/>
    <property type="evidence" value="ECO:0007669"/>
    <property type="project" value="InterPro"/>
</dbReference>
<evidence type="ECO:0000256" key="4">
    <source>
        <dbReference type="PIRSR" id="PIRSR001227-1"/>
    </source>
</evidence>
<feature type="binding site" evidence="5">
    <location>
        <position position="179"/>
    </location>
    <ligand>
        <name>Ca(2+)</name>
        <dbReference type="ChEBI" id="CHEBI:29108"/>
    </ligand>
</feature>
<comment type="cofactor">
    <cofactor evidence="5">
        <name>Ca(2+)</name>
        <dbReference type="ChEBI" id="CHEBI:29108"/>
    </cofactor>
    <text evidence="5">Binds 1 Ca(2+) ion per dimer.</text>
</comment>
<dbReference type="InterPro" id="IPR043146">
    <property type="entry name" value="Penicillin_amidase_N_B-knob"/>
</dbReference>
<dbReference type="Pfam" id="PF01804">
    <property type="entry name" value="Penicil_amidase"/>
    <property type="match status" value="1"/>
</dbReference>
<protein>
    <submittedName>
        <fullName evidence="7">Penicillin acylase</fullName>
    </submittedName>
</protein>
<comment type="caution">
    <text evidence="7">The sequence shown here is derived from an EMBL/GenBank/DDBJ whole genome shotgun (WGS) entry which is preliminary data.</text>
</comment>
<gene>
    <name evidence="7" type="ORF">GTP91_19480</name>
</gene>
<keyword evidence="6" id="KW-0732">Signal</keyword>
<evidence type="ECO:0000313" key="7">
    <source>
        <dbReference type="EMBL" id="MYM89345.1"/>
    </source>
</evidence>
<keyword evidence="5" id="KW-0106">Calcium</keyword>
<feature type="chain" id="PRO_5032654390" evidence="6">
    <location>
        <begin position="32"/>
        <end position="817"/>
    </location>
</feature>
<dbReference type="AlphaFoldDB" id="A0A845G7H4"/>
<dbReference type="PANTHER" id="PTHR34218">
    <property type="entry name" value="PEPTIDASE S45 PENICILLIN AMIDASE"/>
    <property type="match status" value="1"/>
</dbReference>
<keyword evidence="2" id="KW-0378">Hydrolase</keyword>
<dbReference type="PANTHER" id="PTHR34218:SF4">
    <property type="entry name" value="ACYL-HOMOSERINE LACTONE ACYLASE QUIP"/>
    <property type="match status" value="1"/>
</dbReference>
<dbReference type="GO" id="GO:0046872">
    <property type="term" value="F:metal ion binding"/>
    <property type="evidence" value="ECO:0007669"/>
    <property type="project" value="UniProtKB-KW"/>
</dbReference>
<feature type="binding site" evidence="5">
    <location>
        <position position="344"/>
    </location>
    <ligand>
        <name>Ca(2+)</name>
        <dbReference type="ChEBI" id="CHEBI:29108"/>
    </ligand>
</feature>
<dbReference type="Gene3D" id="2.30.120.10">
    <property type="match status" value="1"/>
</dbReference>